<dbReference type="InterPro" id="IPR002168">
    <property type="entry name" value="Lipase_GDXG_HIS_AS"/>
</dbReference>
<evidence type="ECO:0000259" key="4">
    <source>
        <dbReference type="Pfam" id="PF07859"/>
    </source>
</evidence>
<reference evidence="5 6" key="1">
    <citation type="submission" date="2016-10" db="EMBL/GenBank/DDBJ databases">
        <authorList>
            <person name="de Groot N.N."/>
        </authorList>
    </citation>
    <scope>NUCLEOTIDE SEQUENCE [LARGE SCALE GENOMIC DNA]</scope>
    <source>
        <strain evidence="5 6">DSM 16199</strain>
    </source>
</reference>
<evidence type="ECO:0000313" key="6">
    <source>
        <dbReference type="Proteomes" id="UP000199550"/>
    </source>
</evidence>
<dbReference type="PROSITE" id="PS01173">
    <property type="entry name" value="LIPASE_GDXG_HIS"/>
    <property type="match status" value="1"/>
</dbReference>
<dbReference type="Proteomes" id="UP000199550">
    <property type="component" value="Unassembled WGS sequence"/>
</dbReference>
<dbReference type="AlphaFoldDB" id="A0A1I4JL08"/>
<evidence type="ECO:0000256" key="1">
    <source>
        <dbReference type="ARBA" id="ARBA00010515"/>
    </source>
</evidence>
<dbReference type="InterPro" id="IPR013094">
    <property type="entry name" value="AB_hydrolase_3"/>
</dbReference>
<feature type="signal peptide" evidence="3">
    <location>
        <begin position="1"/>
        <end position="22"/>
    </location>
</feature>
<dbReference type="SUPFAM" id="SSF53474">
    <property type="entry name" value="alpha/beta-Hydrolases"/>
    <property type="match status" value="1"/>
</dbReference>
<dbReference type="STRING" id="195913.SAMN04488004_1401"/>
<dbReference type="EMBL" id="FOTF01000040">
    <property type="protein sequence ID" value="SFL67268.1"/>
    <property type="molecule type" value="Genomic_DNA"/>
</dbReference>
<evidence type="ECO:0000256" key="2">
    <source>
        <dbReference type="ARBA" id="ARBA00022801"/>
    </source>
</evidence>
<dbReference type="PANTHER" id="PTHR48081:SF8">
    <property type="entry name" value="ALPHA_BETA HYDROLASE FOLD-3 DOMAIN-CONTAINING PROTEIN-RELATED"/>
    <property type="match status" value="1"/>
</dbReference>
<feature type="chain" id="PRO_5011687708" evidence="3">
    <location>
        <begin position="23"/>
        <end position="348"/>
    </location>
</feature>
<feature type="domain" description="Alpha/beta hydrolase fold-3" evidence="4">
    <location>
        <begin position="113"/>
        <end position="320"/>
    </location>
</feature>
<evidence type="ECO:0000313" key="5">
    <source>
        <dbReference type="EMBL" id="SFL67268.1"/>
    </source>
</evidence>
<comment type="similarity">
    <text evidence="1">Belongs to the 'GDXG' lipolytic enzyme family.</text>
</comment>
<dbReference type="Pfam" id="PF07859">
    <property type="entry name" value="Abhydrolase_3"/>
    <property type="match status" value="1"/>
</dbReference>
<dbReference type="RefSeq" id="WP_090191917.1">
    <property type="nucleotide sequence ID" value="NZ_CAXYBM010000011.1"/>
</dbReference>
<dbReference type="InterPro" id="IPR029058">
    <property type="entry name" value="AB_hydrolase_fold"/>
</dbReference>
<dbReference type="Gene3D" id="3.40.50.1820">
    <property type="entry name" value="alpha/beta hydrolase"/>
    <property type="match status" value="1"/>
</dbReference>
<keyword evidence="6" id="KW-1185">Reference proteome</keyword>
<keyword evidence="2" id="KW-0378">Hydrolase</keyword>
<dbReference type="GO" id="GO:0016787">
    <property type="term" value="F:hydrolase activity"/>
    <property type="evidence" value="ECO:0007669"/>
    <property type="project" value="UniProtKB-KW"/>
</dbReference>
<gene>
    <name evidence="5" type="ORF">SAMN04488004_1401</name>
</gene>
<organism evidence="5 6">
    <name type="scientific">Loktanella salsilacus</name>
    <dbReference type="NCBI Taxonomy" id="195913"/>
    <lineage>
        <taxon>Bacteria</taxon>
        <taxon>Pseudomonadati</taxon>
        <taxon>Pseudomonadota</taxon>
        <taxon>Alphaproteobacteria</taxon>
        <taxon>Rhodobacterales</taxon>
        <taxon>Roseobacteraceae</taxon>
        <taxon>Loktanella</taxon>
    </lineage>
</organism>
<sequence length="348" mass="37609">MKAFRTLATTVTIVAIPAFAFAQDTTAPNTDVPEVVLEKTTQEFIDSLKGSTPINQLPYDEARQVLIDAQTKGNVEMPDADVQEMTLNVGPTGEIKVYTVRPAGTEGEALPGVVYFHGGGWVLGNFTTHERLMRDLATQANAAMVFVEYSPAPEQKHPVQLDQDYAVLKHVAENAAEFGIDANQLAIAGDSVGGQMVAVTAMRAKADGPALDSMVMFYPVTTADLTSHSYELFADGPWLSKASMAWFWEAYLPEGSDSADPMISPLNYGAEDLADLPPALVITDANDVLRDEGEAFASKLTLAGVETQSTRYDFTTHDFVMLNAYAQTPATKAAITEAANFLKDHFTK</sequence>
<dbReference type="PANTHER" id="PTHR48081">
    <property type="entry name" value="AB HYDROLASE SUPERFAMILY PROTEIN C4A8.06C"/>
    <property type="match status" value="1"/>
</dbReference>
<keyword evidence="3" id="KW-0732">Signal</keyword>
<proteinExistence type="inferred from homology"/>
<accession>A0A1I4JL08</accession>
<name>A0A1I4JL08_9RHOB</name>
<dbReference type="OrthoDB" id="9806180at2"/>
<dbReference type="InterPro" id="IPR050300">
    <property type="entry name" value="GDXG_lipolytic_enzyme"/>
</dbReference>
<evidence type="ECO:0000256" key="3">
    <source>
        <dbReference type="SAM" id="SignalP"/>
    </source>
</evidence>
<protein>
    <submittedName>
        <fullName evidence="5">Acetyl esterase</fullName>
    </submittedName>
</protein>